<organism evidence="1 2">
    <name type="scientific">Cetraspora pellucida</name>
    <dbReference type="NCBI Taxonomy" id="1433469"/>
    <lineage>
        <taxon>Eukaryota</taxon>
        <taxon>Fungi</taxon>
        <taxon>Fungi incertae sedis</taxon>
        <taxon>Mucoromycota</taxon>
        <taxon>Glomeromycotina</taxon>
        <taxon>Glomeromycetes</taxon>
        <taxon>Diversisporales</taxon>
        <taxon>Gigasporaceae</taxon>
        <taxon>Cetraspora</taxon>
    </lineage>
</organism>
<dbReference type="AlphaFoldDB" id="A0A9N9K3S9"/>
<evidence type="ECO:0000313" key="1">
    <source>
        <dbReference type="EMBL" id="CAG8807493.1"/>
    </source>
</evidence>
<comment type="caution">
    <text evidence="1">The sequence shown here is derived from an EMBL/GenBank/DDBJ whole genome shotgun (WGS) entry which is preliminary data.</text>
</comment>
<proteinExistence type="predicted"/>
<dbReference type="Proteomes" id="UP000789759">
    <property type="component" value="Unassembled WGS sequence"/>
</dbReference>
<dbReference type="EMBL" id="CAJVQA010035677">
    <property type="protein sequence ID" value="CAG8807493.1"/>
    <property type="molecule type" value="Genomic_DNA"/>
</dbReference>
<gene>
    <name evidence="1" type="ORF">CPELLU_LOCUS18298</name>
</gene>
<evidence type="ECO:0000313" key="2">
    <source>
        <dbReference type="Proteomes" id="UP000789759"/>
    </source>
</evidence>
<accession>A0A9N9K3S9</accession>
<sequence length="89" mass="10106">MLHLSQKKKQAPVNEKMLSELSQLETYNELLPKLSLAMCNSKHISESLGWYTDVPISVKDKDDKIVMSTGNFAHINNSKLKPMLCLDMI</sequence>
<name>A0A9N9K3S9_9GLOM</name>
<keyword evidence="2" id="KW-1185">Reference proteome</keyword>
<reference evidence="1" key="1">
    <citation type="submission" date="2021-06" db="EMBL/GenBank/DDBJ databases">
        <authorList>
            <person name="Kallberg Y."/>
            <person name="Tangrot J."/>
            <person name="Rosling A."/>
        </authorList>
    </citation>
    <scope>NUCLEOTIDE SEQUENCE</scope>
    <source>
        <strain evidence="1">FL966</strain>
    </source>
</reference>
<protein>
    <submittedName>
        <fullName evidence="1">5380_t:CDS:1</fullName>
    </submittedName>
</protein>